<protein>
    <recommendedName>
        <fullName evidence="1">Protein kinase domain-containing protein</fullName>
    </recommendedName>
</protein>
<gene>
    <name evidence="2" type="ORF">SCP_0116540</name>
</gene>
<name>A0A401G9C2_9APHY</name>
<dbReference type="InterPro" id="IPR002575">
    <property type="entry name" value="Aminoglycoside_PTrfase"/>
</dbReference>
<dbReference type="Gene3D" id="3.90.1200.10">
    <property type="match status" value="1"/>
</dbReference>
<evidence type="ECO:0000313" key="3">
    <source>
        <dbReference type="Proteomes" id="UP000287166"/>
    </source>
</evidence>
<dbReference type="Gene3D" id="3.40.50.12780">
    <property type="entry name" value="N-terminal domain of ligase-like"/>
    <property type="match status" value="1"/>
</dbReference>
<evidence type="ECO:0000259" key="1">
    <source>
        <dbReference type="PROSITE" id="PS50011"/>
    </source>
</evidence>
<feature type="domain" description="Protein kinase" evidence="1">
    <location>
        <begin position="552"/>
        <end position="864"/>
    </location>
</feature>
<dbReference type="Proteomes" id="UP000287166">
    <property type="component" value="Unassembled WGS sequence"/>
</dbReference>
<organism evidence="2 3">
    <name type="scientific">Sparassis crispa</name>
    <dbReference type="NCBI Taxonomy" id="139825"/>
    <lineage>
        <taxon>Eukaryota</taxon>
        <taxon>Fungi</taxon>
        <taxon>Dikarya</taxon>
        <taxon>Basidiomycota</taxon>
        <taxon>Agaricomycotina</taxon>
        <taxon>Agaricomycetes</taxon>
        <taxon>Polyporales</taxon>
        <taxon>Sparassidaceae</taxon>
        <taxon>Sparassis</taxon>
    </lineage>
</organism>
<comment type="caution">
    <text evidence="2">The sequence shown here is derived from an EMBL/GenBank/DDBJ whole genome shotgun (WGS) entry which is preliminary data.</text>
</comment>
<dbReference type="SUPFAM" id="SSF56801">
    <property type="entry name" value="Acetyl-CoA synthetase-like"/>
    <property type="match status" value="1"/>
</dbReference>
<dbReference type="STRING" id="139825.A0A401G9C2"/>
<reference evidence="2 3" key="1">
    <citation type="journal article" date="2018" name="Sci. Rep.">
        <title>Genome sequence of the cauliflower mushroom Sparassis crispa (Hanabiratake) and its association with beneficial usage.</title>
        <authorList>
            <person name="Kiyama R."/>
            <person name="Furutani Y."/>
            <person name="Kawaguchi K."/>
            <person name="Nakanishi T."/>
        </authorList>
    </citation>
    <scope>NUCLEOTIDE SEQUENCE [LARGE SCALE GENOMIC DNA]</scope>
</reference>
<dbReference type="EMBL" id="BFAD01000001">
    <property type="protein sequence ID" value="GBE78762.1"/>
    <property type="molecule type" value="Genomic_DNA"/>
</dbReference>
<dbReference type="InParanoid" id="A0A401G9C2"/>
<proteinExistence type="predicted"/>
<dbReference type="InterPro" id="IPR011009">
    <property type="entry name" value="Kinase-like_dom_sf"/>
</dbReference>
<evidence type="ECO:0000313" key="2">
    <source>
        <dbReference type="EMBL" id="GBE78762.1"/>
    </source>
</evidence>
<dbReference type="InterPro" id="IPR042099">
    <property type="entry name" value="ANL_N_sf"/>
</dbReference>
<dbReference type="AlphaFoldDB" id="A0A401G9C2"/>
<dbReference type="RefSeq" id="XP_027609675.1">
    <property type="nucleotide sequence ID" value="XM_027753874.1"/>
</dbReference>
<dbReference type="PANTHER" id="PTHR21310:SF39">
    <property type="entry name" value="AMINOGLYCOSIDE PHOSPHOTRANSFERASE DOMAIN-CONTAINING PROTEIN"/>
    <property type="match status" value="1"/>
</dbReference>
<dbReference type="GeneID" id="38775679"/>
<dbReference type="OrthoDB" id="8300194at2759"/>
<dbReference type="InterPro" id="IPR000719">
    <property type="entry name" value="Prot_kinase_dom"/>
</dbReference>
<sequence length="864" mass="95622">MDRTASLRTAPSGRQVVSKKCNLRAELLSEYKDSTLYGSANKQRTHPWPVVATALLLNLSMHPAMPRFSVSHWISPQPSSPIWCSRTIHLDVTDDDPSHLAFATVLALRHHECELAIKYHIIDSSGGHKILVPILDTTVATLSNSNPEGRPAVALCMTQERLVSPTELAISLSVPVLITHYILSSRRSLDITFDTDEIETSRAGWFLIHIAQALHHIALHGPQRPPKDLFAGVVEKALLEGESSATRYDRWHRSFAPPVGSLLLDCFAERAKTDPLATAIAHADLQGSITRTSHVSYAAVLALSLQLAATLKSVGVGVGDVVAICVEDIRHIAVSILAVLICGAAYIILDTGNTDVEALSTQSTSLPKLSAVLSQQREFSQTFGPSQSLPFVDPGKLVFDESIILTLQLPSTFIRPASVQPSATAYFKPSVDSEGEKTWIAVTHEDAIHHLKEYFSKFGAGSDFRLLHLFTVPSHFLGLNIWHTFMHRSALCFVSQELESGISMSSLVRMTGCTHLAVPPNQVENASALVCRALEDTEAESLQAGGKLPLRTLVVPRLSLATWNQLPLAQTKIQLMVHEEEDPSSVYQLPEKPSEIVLLYQKQDTDLTPLHVLALLPKGTVIHDMGPRIVQITGSLAVKYGWSVSELEARNMLYVLERTSIPIPDVHLVFKQGNITYIIMQFIHGPTVQNCWHMLDASQRHSVASQLVRYIDDLHCSSVSAPSNKPGPLDGGKCEGPWFTFYGAGPFASYEELVTWLNRKEVLSQTKSTNSFTTDRPLVFTHQDLSPRNLILDDNDKLWVIDWELAGWYPAYFEYACILADVGTPQVRIPDGWMKTMLSHLPDYDVEYRLLQSIQYALDVMPFS</sequence>
<keyword evidence="3" id="KW-1185">Reference proteome</keyword>
<dbReference type="GO" id="GO:0004672">
    <property type="term" value="F:protein kinase activity"/>
    <property type="evidence" value="ECO:0007669"/>
    <property type="project" value="InterPro"/>
</dbReference>
<dbReference type="Pfam" id="PF01636">
    <property type="entry name" value="APH"/>
    <property type="match status" value="1"/>
</dbReference>
<accession>A0A401G9C2</accession>
<dbReference type="PROSITE" id="PS50011">
    <property type="entry name" value="PROTEIN_KINASE_DOM"/>
    <property type="match status" value="1"/>
</dbReference>
<dbReference type="InterPro" id="IPR000873">
    <property type="entry name" value="AMP-dep_synth/lig_dom"/>
</dbReference>
<dbReference type="PANTHER" id="PTHR21310">
    <property type="entry name" value="AMINOGLYCOSIDE PHOSPHOTRANSFERASE-RELATED-RELATED"/>
    <property type="match status" value="1"/>
</dbReference>
<dbReference type="CDD" id="cd05120">
    <property type="entry name" value="APH_ChoK_like"/>
    <property type="match status" value="1"/>
</dbReference>
<dbReference type="SUPFAM" id="SSF56112">
    <property type="entry name" value="Protein kinase-like (PK-like)"/>
    <property type="match status" value="1"/>
</dbReference>
<dbReference type="InterPro" id="IPR051678">
    <property type="entry name" value="AGP_Transferase"/>
</dbReference>
<dbReference type="Pfam" id="PF00501">
    <property type="entry name" value="AMP-binding"/>
    <property type="match status" value="1"/>
</dbReference>
<dbReference type="GO" id="GO:0005524">
    <property type="term" value="F:ATP binding"/>
    <property type="evidence" value="ECO:0007669"/>
    <property type="project" value="InterPro"/>
</dbReference>